<dbReference type="InterPro" id="IPR029063">
    <property type="entry name" value="SAM-dependent_MTases_sf"/>
</dbReference>
<dbReference type="AlphaFoldDB" id="A0A1F4WGA9"/>
<accession>A0A1F4WGA9</accession>
<gene>
    <name evidence="1" type="ORF">A2415_01695</name>
</gene>
<organism evidence="1 2">
    <name type="scientific">candidate division WWE3 bacterium RIFOXYC1_FULL_39_7</name>
    <dbReference type="NCBI Taxonomy" id="1802643"/>
    <lineage>
        <taxon>Bacteria</taxon>
        <taxon>Katanobacteria</taxon>
    </lineage>
</organism>
<comment type="caution">
    <text evidence="1">The sequence shown here is derived from an EMBL/GenBank/DDBJ whole genome shotgun (WGS) entry which is preliminary data.</text>
</comment>
<dbReference type="SUPFAM" id="SSF53335">
    <property type="entry name" value="S-adenosyl-L-methionine-dependent methyltransferases"/>
    <property type="match status" value="1"/>
</dbReference>
<reference evidence="1 2" key="1">
    <citation type="journal article" date="2016" name="Nat. Commun.">
        <title>Thousands of microbial genomes shed light on interconnected biogeochemical processes in an aquifer system.</title>
        <authorList>
            <person name="Anantharaman K."/>
            <person name="Brown C.T."/>
            <person name="Hug L.A."/>
            <person name="Sharon I."/>
            <person name="Castelle C.J."/>
            <person name="Probst A.J."/>
            <person name="Thomas B.C."/>
            <person name="Singh A."/>
            <person name="Wilkins M.J."/>
            <person name="Karaoz U."/>
            <person name="Brodie E.L."/>
            <person name="Williams K.H."/>
            <person name="Hubbard S.S."/>
            <person name="Banfield J.F."/>
        </authorList>
    </citation>
    <scope>NUCLEOTIDE SEQUENCE [LARGE SCALE GENOMIC DNA]</scope>
</reference>
<dbReference type="EMBL" id="MEWA01000048">
    <property type="protein sequence ID" value="OGC68368.1"/>
    <property type="molecule type" value="Genomic_DNA"/>
</dbReference>
<sequence length="333" mass="37811">ECLLSNRQCAGGEINPLGVIISRAKTTYISKELSNEALNKILKLANELKPTTTIDYDKNLSFWYRQEDLLDLMILSKAKQEITYKDNLLKPLFQTILSATARDVMLTYRGEVRLRKLQGKDLEKFKPDTFAVFRKRANLAIERVSNLPKNIKADVALRDIRKLPFKDNEFYGIICSPPYADDKNGVGYFQFSKNMLRLLGFTAEEIKKDKELFHGAITKGKRPPKSASLSHSLKNVEKNNSVKYQEAVAFYHDYADGLREMARVTRGKIIIVVGNRVLARTAFDNAAITVDIFNNLGVKLEHHYTRELKKKRIPNLGGDGGGISLEHILVFSK</sequence>
<dbReference type="Proteomes" id="UP000179113">
    <property type="component" value="Unassembled WGS sequence"/>
</dbReference>
<evidence type="ECO:0000313" key="1">
    <source>
        <dbReference type="EMBL" id="OGC68368.1"/>
    </source>
</evidence>
<protein>
    <submittedName>
        <fullName evidence="1">Uncharacterized protein</fullName>
    </submittedName>
</protein>
<name>A0A1F4WGA9_UNCKA</name>
<proteinExistence type="predicted"/>
<dbReference type="Gene3D" id="3.40.50.150">
    <property type="entry name" value="Vaccinia Virus protein VP39"/>
    <property type="match status" value="1"/>
</dbReference>
<feature type="non-terminal residue" evidence="1">
    <location>
        <position position="1"/>
    </location>
</feature>
<evidence type="ECO:0000313" key="2">
    <source>
        <dbReference type="Proteomes" id="UP000179113"/>
    </source>
</evidence>